<comment type="similarity">
    <text evidence="2">Belongs to the DNA repair enzymes AP/ExoA family.</text>
</comment>
<evidence type="ECO:0000256" key="3">
    <source>
        <dbReference type="ARBA" id="ARBA00022723"/>
    </source>
</evidence>
<keyword evidence="3 7" id="KW-0479">Metal-binding</keyword>
<evidence type="ECO:0000259" key="9">
    <source>
        <dbReference type="Pfam" id="PF03372"/>
    </source>
</evidence>
<dbReference type="PROSITE" id="PS51435">
    <property type="entry name" value="AP_NUCLEASE_F1_4"/>
    <property type="match status" value="1"/>
</dbReference>
<dbReference type="PANTHER" id="PTHR43250">
    <property type="entry name" value="EXODEOXYRIBONUCLEASE III"/>
    <property type="match status" value="1"/>
</dbReference>
<accession>A0A7W6F8L6</accession>
<dbReference type="EMBL" id="JACIDN010000008">
    <property type="protein sequence ID" value="MBB3904535.1"/>
    <property type="molecule type" value="Genomic_DNA"/>
</dbReference>
<dbReference type="GO" id="GO:0004519">
    <property type="term" value="F:endonuclease activity"/>
    <property type="evidence" value="ECO:0007669"/>
    <property type="project" value="InterPro"/>
</dbReference>
<dbReference type="GO" id="GO:0006281">
    <property type="term" value="P:DNA repair"/>
    <property type="evidence" value="ECO:0007669"/>
    <property type="project" value="InterPro"/>
</dbReference>
<dbReference type="PANTHER" id="PTHR43250:SF2">
    <property type="entry name" value="EXODEOXYRIBONUCLEASE III"/>
    <property type="match status" value="1"/>
</dbReference>
<keyword evidence="5 7" id="KW-0460">Magnesium</keyword>
<feature type="active site" description="Proton acceptor" evidence="6">
    <location>
        <position position="268"/>
    </location>
</feature>
<keyword evidence="4 10" id="KW-0378">Hydrolase</keyword>
<evidence type="ECO:0000256" key="8">
    <source>
        <dbReference type="PIRSR" id="PIRSR604808-3"/>
    </source>
</evidence>
<feature type="binding site" evidence="7">
    <location>
        <position position="167"/>
    </location>
    <ligand>
        <name>Mg(2+)</name>
        <dbReference type="ChEBI" id="CHEBI:18420"/>
        <label>1</label>
    </ligand>
</feature>
<gene>
    <name evidence="10" type="ORF">GGR33_004058</name>
</gene>
<name>A0A7W6F8L6_9HYPH</name>
<evidence type="ECO:0000256" key="2">
    <source>
        <dbReference type="ARBA" id="ARBA00007092"/>
    </source>
</evidence>
<dbReference type="PROSITE" id="PS00728">
    <property type="entry name" value="AP_NUCLEASE_F1_3"/>
    <property type="match status" value="1"/>
</dbReference>
<feature type="site" description="Transition state stabilizer" evidence="8">
    <location>
        <position position="169"/>
    </location>
</feature>
<evidence type="ECO:0000256" key="5">
    <source>
        <dbReference type="ARBA" id="ARBA00022842"/>
    </source>
</evidence>
<dbReference type="CDD" id="cd09086">
    <property type="entry name" value="ExoIII-like_AP-endo"/>
    <property type="match status" value="1"/>
</dbReference>
<evidence type="ECO:0000313" key="10">
    <source>
        <dbReference type="EMBL" id="MBB3904535.1"/>
    </source>
</evidence>
<evidence type="ECO:0000313" key="11">
    <source>
        <dbReference type="Proteomes" id="UP000517759"/>
    </source>
</evidence>
<dbReference type="SUPFAM" id="SSF56219">
    <property type="entry name" value="DNase I-like"/>
    <property type="match status" value="1"/>
</dbReference>
<dbReference type="EC" id="3.1.11.2" evidence="10"/>
<dbReference type="InterPro" id="IPR037493">
    <property type="entry name" value="ExoIII-like"/>
</dbReference>
<dbReference type="InterPro" id="IPR004808">
    <property type="entry name" value="AP_endonuc_1"/>
</dbReference>
<evidence type="ECO:0000256" key="6">
    <source>
        <dbReference type="PIRSR" id="PIRSR604808-1"/>
    </source>
</evidence>
<dbReference type="InterPro" id="IPR036691">
    <property type="entry name" value="Endo/exonu/phosph_ase_sf"/>
</dbReference>
<dbReference type="Proteomes" id="UP000517759">
    <property type="component" value="Unassembled WGS sequence"/>
</dbReference>
<feature type="binding site" evidence="7">
    <location>
        <position position="268"/>
    </location>
    <ligand>
        <name>Mg(2+)</name>
        <dbReference type="ChEBI" id="CHEBI:18420"/>
        <label>1</label>
    </ligand>
</feature>
<dbReference type="Pfam" id="PF03372">
    <property type="entry name" value="Exo_endo_phos"/>
    <property type="match status" value="1"/>
</dbReference>
<dbReference type="NCBIfam" id="TIGR00633">
    <property type="entry name" value="xth"/>
    <property type="match status" value="1"/>
</dbReference>
<feature type="site" description="Important for catalytic activity" evidence="8">
    <location>
        <position position="238"/>
    </location>
</feature>
<sequence length="279" mass="31065">MTAARSLAASTRHPMRITTWNVNSIKQRIGHLVAFLDEAKPDVVCLQELKCQDPAFPREEVEAAGYAVETLGQKAYNGVALLVRRPLEMTEVLRGLPGDPEDEQARYLEALVVGEGETPVRVATIYLPNGNPAPGPKYEYKLAFMERLRLHARRLMETEEALVLAGDYNVIPMPEDAANPEAWLQDALFLPATRRAFRALLAEGFTEAVRACDPREKLYTFWDYQAGCWQRNAGIRIDHLLLSPQAADRLVSASIQKHLRGLEKPSDHVPVTVELAAAA</sequence>
<comment type="caution">
    <text evidence="10">The sequence shown here is derived from an EMBL/GenBank/DDBJ whole genome shotgun (WGS) entry which is preliminary data.</text>
</comment>
<organism evidence="10 11">
    <name type="scientific">Methylobacterium brachythecii</name>
    <dbReference type="NCBI Taxonomy" id="1176177"/>
    <lineage>
        <taxon>Bacteria</taxon>
        <taxon>Pseudomonadati</taxon>
        <taxon>Pseudomonadota</taxon>
        <taxon>Alphaproteobacteria</taxon>
        <taxon>Hyphomicrobiales</taxon>
        <taxon>Methylobacteriaceae</taxon>
        <taxon>Methylobacterium</taxon>
    </lineage>
</organism>
<evidence type="ECO:0000256" key="4">
    <source>
        <dbReference type="ARBA" id="ARBA00022801"/>
    </source>
</evidence>
<dbReference type="AlphaFoldDB" id="A0A7W6F8L6"/>
<dbReference type="GO" id="GO:0003677">
    <property type="term" value="F:DNA binding"/>
    <property type="evidence" value="ECO:0007669"/>
    <property type="project" value="InterPro"/>
</dbReference>
<evidence type="ECO:0000256" key="7">
    <source>
        <dbReference type="PIRSR" id="PIRSR604808-2"/>
    </source>
</evidence>
<dbReference type="InterPro" id="IPR020847">
    <property type="entry name" value="AP_endonuclease_F1_BS"/>
</dbReference>
<dbReference type="InterPro" id="IPR020848">
    <property type="entry name" value="AP_endonuclease_F1_CS"/>
</dbReference>
<feature type="binding site" evidence="7">
    <location>
        <position position="169"/>
    </location>
    <ligand>
        <name>Mg(2+)</name>
        <dbReference type="ChEBI" id="CHEBI:18420"/>
        <label>1</label>
    </ligand>
</feature>
<dbReference type="PROSITE" id="PS00726">
    <property type="entry name" value="AP_NUCLEASE_F1_1"/>
    <property type="match status" value="1"/>
</dbReference>
<comment type="cofactor">
    <cofactor evidence="7">
        <name>Mg(2+)</name>
        <dbReference type="ChEBI" id="CHEBI:18420"/>
    </cofactor>
    <cofactor evidence="7">
        <name>Mn(2+)</name>
        <dbReference type="ChEBI" id="CHEBI:29035"/>
    </cofactor>
    <text evidence="7">Probably binds two magnesium or manganese ions per subunit.</text>
</comment>
<evidence type="ECO:0000256" key="1">
    <source>
        <dbReference type="ARBA" id="ARBA00001936"/>
    </source>
</evidence>
<feature type="binding site" evidence="7">
    <location>
        <position position="21"/>
    </location>
    <ligand>
        <name>Mg(2+)</name>
        <dbReference type="ChEBI" id="CHEBI:18420"/>
        <label>1</label>
    </ligand>
</feature>
<dbReference type="GO" id="GO:0008311">
    <property type="term" value="F:double-stranded DNA 3'-5' DNA exonuclease activity"/>
    <property type="evidence" value="ECO:0007669"/>
    <property type="project" value="UniProtKB-EC"/>
</dbReference>
<dbReference type="NCBIfam" id="TIGR00195">
    <property type="entry name" value="exoDNase_III"/>
    <property type="match status" value="1"/>
</dbReference>
<proteinExistence type="inferred from homology"/>
<comment type="cofactor">
    <cofactor evidence="1">
        <name>Mn(2+)</name>
        <dbReference type="ChEBI" id="CHEBI:29035"/>
    </cofactor>
</comment>
<keyword evidence="7" id="KW-0464">Manganese</keyword>
<reference evidence="10 11" key="1">
    <citation type="submission" date="2020-08" db="EMBL/GenBank/DDBJ databases">
        <title>Genomic Encyclopedia of Type Strains, Phase IV (KMG-IV): sequencing the most valuable type-strain genomes for metagenomic binning, comparative biology and taxonomic classification.</title>
        <authorList>
            <person name="Goeker M."/>
        </authorList>
    </citation>
    <scope>NUCLEOTIDE SEQUENCE [LARGE SCALE GENOMIC DNA]</scope>
    <source>
        <strain evidence="10 11">DSM 24105</strain>
    </source>
</reference>
<dbReference type="InterPro" id="IPR005135">
    <property type="entry name" value="Endo/exonuclease/phosphatase"/>
</dbReference>
<feature type="binding site" evidence="7">
    <location>
        <position position="267"/>
    </location>
    <ligand>
        <name>Mg(2+)</name>
        <dbReference type="ChEBI" id="CHEBI:18420"/>
        <label>1</label>
    </ligand>
</feature>
<protein>
    <submittedName>
        <fullName evidence="10">Exodeoxyribonuclease-3</fullName>
        <ecNumber evidence="10">3.1.11.2</ecNumber>
    </submittedName>
</protein>
<feature type="site" description="Interaction with DNA substrate" evidence="8">
    <location>
        <position position="268"/>
    </location>
</feature>
<feature type="active site" description="Proton donor/acceptor" evidence="6">
    <location>
        <position position="167"/>
    </location>
</feature>
<dbReference type="GO" id="GO:0046872">
    <property type="term" value="F:metal ion binding"/>
    <property type="evidence" value="ECO:0007669"/>
    <property type="project" value="UniProtKB-KW"/>
</dbReference>
<feature type="domain" description="Endonuclease/exonuclease/phosphatase" evidence="9">
    <location>
        <begin position="19"/>
        <end position="268"/>
    </location>
</feature>
<feature type="active site" evidence="6">
    <location>
        <position position="126"/>
    </location>
</feature>
<dbReference type="Gene3D" id="3.60.10.10">
    <property type="entry name" value="Endonuclease/exonuclease/phosphatase"/>
    <property type="match status" value="1"/>
</dbReference>
<feature type="binding site" evidence="7">
    <location>
        <position position="48"/>
    </location>
    <ligand>
        <name>Mg(2+)</name>
        <dbReference type="ChEBI" id="CHEBI:18420"/>
        <label>1</label>
    </ligand>
</feature>